<dbReference type="SMART" id="SM00490">
    <property type="entry name" value="HELICc"/>
    <property type="match status" value="1"/>
</dbReference>
<reference evidence="7" key="1">
    <citation type="journal article" date="2020" name="Nature">
        <title>Isolation of an archaeon at the prokaryote-eukaryote interface.</title>
        <authorList>
            <person name="Imachi H."/>
            <person name="Nobu M.K."/>
            <person name="Nakahara N."/>
            <person name="Morono Y."/>
            <person name="Ogawara M."/>
            <person name="Takaki Y."/>
            <person name="Takano Y."/>
            <person name="Uematsu K."/>
            <person name="Ikuta T."/>
            <person name="Ito M."/>
            <person name="Matsui Y."/>
            <person name="Miyazaki M."/>
            <person name="Murata K."/>
            <person name="Saito Y."/>
            <person name="Sakai S."/>
            <person name="Song C."/>
            <person name="Tasumi E."/>
            <person name="Yamanaka Y."/>
            <person name="Yamaguchi T."/>
            <person name="Kamagata Y."/>
            <person name="Tamaki H."/>
            <person name="Takai K."/>
        </authorList>
    </citation>
    <scope>NUCLEOTIDE SEQUENCE [LARGE SCALE GENOMIC DNA]</scope>
    <source>
        <strain evidence="7">MK-D1</strain>
    </source>
</reference>
<evidence type="ECO:0000256" key="4">
    <source>
        <dbReference type="ARBA" id="ARBA00022840"/>
    </source>
</evidence>
<keyword evidence="2 7" id="KW-0378">Hydrolase</keyword>
<dbReference type="CDD" id="cd18795">
    <property type="entry name" value="SF2_C_Ski2"/>
    <property type="match status" value="1"/>
</dbReference>
<dbReference type="PANTHER" id="PTHR47961:SF6">
    <property type="entry name" value="DNA-DIRECTED DNA POLYMERASE"/>
    <property type="match status" value="1"/>
</dbReference>
<keyword evidence="3 7" id="KW-0347">Helicase</keyword>
<name>A0A5B9DES9_9ARCH</name>
<evidence type="ECO:0000256" key="1">
    <source>
        <dbReference type="ARBA" id="ARBA00022741"/>
    </source>
</evidence>
<dbReference type="GO" id="GO:0004386">
    <property type="term" value="F:helicase activity"/>
    <property type="evidence" value="ECO:0007669"/>
    <property type="project" value="UniProtKB-KW"/>
</dbReference>
<dbReference type="OrthoDB" id="33870at2157"/>
<dbReference type="InterPro" id="IPR011545">
    <property type="entry name" value="DEAD/DEAH_box_helicase_dom"/>
</dbReference>
<dbReference type="GO" id="GO:0003676">
    <property type="term" value="F:nucleic acid binding"/>
    <property type="evidence" value="ECO:0007669"/>
    <property type="project" value="InterPro"/>
</dbReference>
<accession>A0A5B9DES9</accession>
<organism evidence="7">
    <name type="scientific">Promethearchaeum syntrophicum</name>
    <dbReference type="NCBI Taxonomy" id="2594042"/>
    <lineage>
        <taxon>Archaea</taxon>
        <taxon>Promethearchaeati</taxon>
        <taxon>Promethearchaeota</taxon>
        <taxon>Promethearchaeia</taxon>
        <taxon>Promethearchaeales</taxon>
        <taxon>Promethearchaeaceae</taxon>
        <taxon>Promethearchaeum</taxon>
    </lineage>
</organism>
<dbReference type="InterPro" id="IPR027417">
    <property type="entry name" value="P-loop_NTPase"/>
</dbReference>
<evidence type="ECO:0000313" key="7">
    <source>
        <dbReference type="EMBL" id="QEE17768.1"/>
    </source>
</evidence>
<evidence type="ECO:0000256" key="2">
    <source>
        <dbReference type="ARBA" id="ARBA00022801"/>
    </source>
</evidence>
<dbReference type="PROSITE" id="PS51194">
    <property type="entry name" value="HELICASE_CTER"/>
    <property type="match status" value="1"/>
</dbReference>
<keyword evidence="4" id="KW-0067">ATP-binding</keyword>
<dbReference type="Pfam" id="PF00270">
    <property type="entry name" value="DEAD"/>
    <property type="match status" value="1"/>
</dbReference>
<gene>
    <name evidence="7" type="ORF">DSAG12_03606</name>
</gene>
<dbReference type="PROSITE" id="PS51192">
    <property type="entry name" value="HELICASE_ATP_BIND_1"/>
    <property type="match status" value="1"/>
</dbReference>
<feature type="domain" description="Helicase ATP-binding" evidence="5">
    <location>
        <begin position="35"/>
        <end position="203"/>
    </location>
</feature>
<dbReference type="EC" id="3.6.4.-" evidence="7"/>
<protein>
    <submittedName>
        <fullName evidence="7">Ski2-type helicase</fullName>
        <ecNumber evidence="7">3.6.4.-</ecNumber>
    </submittedName>
</protein>
<evidence type="ECO:0000259" key="5">
    <source>
        <dbReference type="PROSITE" id="PS51192"/>
    </source>
</evidence>
<dbReference type="GO" id="GO:0016787">
    <property type="term" value="F:hydrolase activity"/>
    <property type="evidence" value="ECO:0007669"/>
    <property type="project" value="UniProtKB-KW"/>
</dbReference>
<dbReference type="SMART" id="SM00487">
    <property type="entry name" value="DEXDc"/>
    <property type="match status" value="1"/>
</dbReference>
<keyword evidence="1" id="KW-0547">Nucleotide-binding</keyword>
<dbReference type="PANTHER" id="PTHR47961">
    <property type="entry name" value="DNA POLYMERASE THETA, PUTATIVE (AFU_ORTHOLOGUE AFUA_1G05260)-RELATED"/>
    <property type="match status" value="1"/>
</dbReference>
<dbReference type="EMBL" id="CP042905">
    <property type="protein sequence ID" value="QEE17768.1"/>
    <property type="molecule type" value="Genomic_DNA"/>
</dbReference>
<dbReference type="SUPFAM" id="SSF158702">
    <property type="entry name" value="Sec63 N-terminal domain-like"/>
    <property type="match status" value="1"/>
</dbReference>
<evidence type="ECO:0000259" key="6">
    <source>
        <dbReference type="PROSITE" id="PS51194"/>
    </source>
</evidence>
<dbReference type="AlphaFoldDB" id="A0A5B9DES9"/>
<dbReference type="GO" id="GO:0005524">
    <property type="term" value="F:ATP binding"/>
    <property type="evidence" value="ECO:0007669"/>
    <property type="project" value="UniProtKB-KW"/>
</dbReference>
<sequence length="840" mass="96237">MNAAVDSVLEYAMIIQILKKQNITTLNPIQIEAVKKGLFFHQNFLVCTPSGSGKTLIGVMAILNILLKNLGKAIYLVPYKALAHEKAGYFINTLHPYNLKVSVTTGDTDAEIQDLAEADLVITTFEKCDALLRQNNPMFDRVRVAIVDEIHEIGASHRGPRLENVVMKLLTKIKFLQFIALSATIGNYNEFHEWLETFGKKFVLLHSYARPVPLSYELELYESKIPKIREIIIKTLEGNGQVLVFVNRRKDCVSFSQELKKTVKKYLDPAEIKKCETARKNLLRRKTLAKGLSDIIGYGIAYHNAALSSDDRHLIEDLYRQRVIKVLVATTTLAAGINTPARVVIVSDILQYRKMINLTEKDYKNPEMRLSYTDKGIMKVHSANILFQMLGRAGRFGFDTEGIGYILIRSEEEYEFVLGEYFQFEDDVLKPKYSELRSKLGDTNALQEFILLLVAENPEISLAEIEKFLKRTFFAFCLQKSSVYEDLFQHFFIQRMNLGFFLQSYGSAFPNTVPVTCQISKVHSNRIEGSVFRNSGEYYCRINLAEGFFCSCNPAKKYKFDIKNDNKFYKKLCPHLTFFIKALFSEDQKHNINKNNAQKVLKSLIPLICNHQYVFDFLLREGLIKKIPHADRYLLSDFGSLAVSLYVYPEHLVNIKHLVESYAFSTDEFILENLLFFNSFKSSKHNLDTQLEILKLWISEHTFQHILEVFPKFGAGDIFGLTNEMARVASTFETITRFMQKKVVRNGKKVTFAKILSVLSVRIKNGIKEELLDLMDNLNVSRNQARILFNNGYKTSESVFHSTPIEIHKKTGISLDRSGKILSGKSESIRGSQKSLLDYR</sequence>
<evidence type="ECO:0000256" key="3">
    <source>
        <dbReference type="ARBA" id="ARBA00022806"/>
    </source>
</evidence>
<feature type="domain" description="Helicase C-terminal" evidence="6">
    <location>
        <begin position="227"/>
        <end position="444"/>
    </location>
</feature>
<dbReference type="GO" id="GO:0140097">
    <property type="term" value="F:catalytic activity, acting on DNA"/>
    <property type="evidence" value="ECO:0007669"/>
    <property type="project" value="UniProtKB-ARBA"/>
</dbReference>
<dbReference type="InterPro" id="IPR001650">
    <property type="entry name" value="Helicase_C-like"/>
</dbReference>
<dbReference type="InterPro" id="IPR050474">
    <property type="entry name" value="Hel308_SKI2-like"/>
</dbReference>
<dbReference type="SUPFAM" id="SSF52540">
    <property type="entry name" value="P-loop containing nucleoside triphosphate hydrolases"/>
    <property type="match status" value="1"/>
</dbReference>
<dbReference type="Gene3D" id="3.40.50.300">
    <property type="entry name" value="P-loop containing nucleotide triphosphate hydrolases"/>
    <property type="match status" value="2"/>
</dbReference>
<dbReference type="Pfam" id="PF00271">
    <property type="entry name" value="Helicase_C"/>
    <property type="match status" value="1"/>
</dbReference>
<proteinExistence type="predicted"/>
<dbReference type="InterPro" id="IPR014001">
    <property type="entry name" value="Helicase_ATP-bd"/>
</dbReference>
<dbReference type="Gene3D" id="1.10.3380.20">
    <property type="match status" value="1"/>
</dbReference>